<name>A0A9J6H8Z4_HAELO</name>
<evidence type="ECO:0000313" key="3">
    <source>
        <dbReference type="Proteomes" id="UP000821853"/>
    </source>
</evidence>
<dbReference type="VEuPathDB" id="VectorBase:HLOH_045236"/>
<feature type="compositionally biased region" description="Low complexity" evidence="1">
    <location>
        <begin position="310"/>
        <end position="321"/>
    </location>
</feature>
<evidence type="ECO:0000256" key="1">
    <source>
        <dbReference type="SAM" id="MobiDB-lite"/>
    </source>
</evidence>
<gene>
    <name evidence="2" type="ORF">HPB48_026215</name>
</gene>
<organism evidence="2 3">
    <name type="scientific">Haemaphysalis longicornis</name>
    <name type="common">Bush tick</name>
    <dbReference type="NCBI Taxonomy" id="44386"/>
    <lineage>
        <taxon>Eukaryota</taxon>
        <taxon>Metazoa</taxon>
        <taxon>Ecdysozoa</taxon>
        <taxon>Arthropoda</taxon>
        <taxon>Chelicerata</taxon>
        <taxon>Arachnida</taxon>
        <taxon>Acari</taxon>
        <taxon>Parasitiformes</taxon>
        <taxon>Ixodida</taxon>
        <taxon>Ixodoidea</taxon>
        <taxon>Ixodidae</taxon>
        <taxon>Haemaphysalinae</taxon>
        <taxon>Haemaphysalis</taxon>
    </lineage>
</organism>
<dbReference type="EMBL" id="JABSTR010001821">
    <property type="protein sequence ID" value="KAH9384222.1"/>
    <property type="molecule type" value="Genomic_DNA"/>
</dbReference>
<sequence>MTHILVKWPKEKAWDVYPVRALVDASVGLQLLSDNTAIKTWRGRKVMVIWKEGEPAAEAQLLGFGFGTCQGRARLWSGMGGTCFIKIPSTCSVADEHSPECPSVPAARIAGADVQATRQNFDTSDTETCSDQLVTYDSDTEVYYSCKSCTYTKAEKEKEKQNNQNLSNARFLKIPKVRVHECGKLKQLSERRQREWIARLSRKGVSENPDKYKVIRQAYLTTAIWTEPTKAFRLRYQEHKRRALQLRNVRFSLLVRAKPLNHPLFICIVLSRLKMPTLCHVSLEQRLTAPPVAATNAALAAATSAAPSVAASPRPAAASPAPSTPEKELKANVDAVCQMDMSKEDINELEETIAQLRLQLSA</sequence>
<keyword evidence="3" id="KW-1185">Reference proteome</keyword>
<protein>
    <submittedName>
        <fullName evidence="2">Uncharacterized protein</fullName>
    </submittedName>
</protein>
<comment type="caution">
    <text evidence="2">The sequence shown here is derived from an EMBL/GenBank/DDBJ whole genome shotgun (WGS) entry which is preliminary data.</text>
</comment>
<dbReference type="Proteomes" id="UP000821853">
    <property type="component" value="Unassembled WGS sequence"/>
</dbReference>
<dbReference type="AlphaFoldDB" id="A0A9J6H8Z4"/>
<reference evidence="2 3" key="1">
    <citation type="journal article" date="2020" name="Cell">
        <title>Large-Scale Comparative Analyses of Tick Genomes Elucidate Their Genetic Diversity and Vector Capacities.</title>
        <authorList>
            <consortium name="Tick Genome and Microbiome Consortium (TIGMIC)"/>
            <person name="Jia N."/>
            <person name="Wang J."/>
            <person name="Shi W."/>
            <person name="Du L."/>
            <person name="Sun Y."/>
            <person name="Zhan W."/>
            <person name="Jiang J.F."/>
            <person name="Wang Q."/>
            <person name="Zhang B."/>
            <person name="Ji P."/>
            <person name="Bell-Sakyi L."/>
            <person name="Cui X.M."/>
            <person name="Yuan T.T."/>
            <person name="Jiang B.G."/>
            <person name="Yang W.F."/>
            <person name="Lam T.T."/>
            <person name="Chang Q.C."/>
            <person name="Ding S.J."/>
            <person name="Wang X.J."/>
            <person name="Zhu J.G."/>
            <person name="Ruan X.D."/>
            <person name="Zhao L."/>
            <person name="Wei J.T."/>
            <person name="Ye R.Z."/>
            <person name="Que T.C."/>
            <person name="Du C.H."/>
            <person name="Zhou Y.H."/>
            <person name="Cheng J.X."/>
            <person name="Dai P.F."/>
            <person name="Guo W.B."/>
            <person name="Han X.H."/>
            <person name="Huang E.J."/>
            <person name="Li L.F."/>
            <person name="Wei W."/>
            <person name="Gao Y.C."/>
            <person name="Liu J.Z."/>
            <person name="Shao H.Z."/>
            <person name="Wang X."/>
            <person name="Wang C.C."/>
            <person name="Yang T.C."/>
            <person name="Huo Q.B."/>
            <person name="Li W."/>
            <person name="Chen H.Y."/>
            <person name="Chen S.E."/>
            <person name="Zhou L.G."/>
            <person name="Ni X.B."/>
            <person name="Tian J.H."/>
            <person name="Sheng Y."/>
            <person name="Liu T."/>
            <person name="Pan Y.S."/>
            <person name="Xia L.Y."/>
            <person name="Li J."/>
            <person name="Zhao F."/>
            <person name="Cao W.C."/>
        </authorList>
    </citation>
    <scope>NUCLEOTIDE SEQUENCE [LARGE SCALE GENOMIC DNA]</scope>
    <source>
        <strain evidence="2">HaeL-2018</strain>
    </source>
</reference>
<proteinExistence type="predicted"/>
<evidence type="ECO:0000313" key="2">
    <source>
        <dbReference type="EMBL" id="KAH9384222.1"/>
    </source>
</evidence>
<feature type="region of interest" description="Disordered" evidence="1">
    <location>
        <begin position="310"/>
        <end position="329"/>
    </location>
</feature>
<accession>A0A9J6H8Z4</accession>
<dbReference type="OrthoDB" id="6510166at2759"/>